<comment type="caution">
    <text evidence="2">The sequence shown here is derived from an EMBL/GenBank/DDBJ whole genome shotgun (WGS) entry which is preliminary data.</text>
</comment>
<gene>
    <name evidence="2" type="ORF">DBW69_05615</name>
</gene>
<evidence type="ECO:0000256" key="1">
    <source>
        <dbReference type="SAM" id="Phobius"/>
    </source>
</evidence>
<feature type="transmembrane region" description="Helical" evidence="1">
    <location>
        <begin position="49"/>
        <end position="68"/>
    </location>
</feature>
<feature type="transmembrane region" description="Helical" evidence="1">
    <location>
        <begin position="75"/>
        <end position="94"/>
    </location>
</feature>
<dbReference type="EMBL" id="QOQF01000025">
    <property type="protein sequence ID" value="RCL76081.1"/>
    <property type="molecule type" value="Genomic_DNA"/>
</dbReference>
<evidence type="ECO:0000313" key="2">
    <source>
        <dbReference type="EMBL" id="RCL76081.1"/>
    </source>
</evidence>
<evidence type="ECO:0000313" key="3">
    <source>
        <dbReference type="Proteomes" id="UP000252132"/>
    </source>
</evidence>
<reference evidence="2 3" key="1">
    <citation type="journal article" date="2018" name="Microbiome">
        <title>Fine metagenomic profile of the Mediterranean stratified and mixed water columns revealed by assembly and recruitment.</title>
        <authorList>
            <person name="Haro-Moreno J.M."/>
            <person name="Lopez-Perez M."/>
            <person name="De La Torre J.R."/>
            <person name="Picazo A."/>
            <person name="Camacho A."/>
            <person name="Rodriguez-Valera F."/>
        </authorList>
    </citation>
    <scope>NUCLEOTIDE SEQUENCE [LARGE SCALE GENOMIC DNA]</scope>
    <source>
        <strain evidence="2">MED-G55</strain>
    </source>
</reference>
<dbReference type="GO" id="GO:0016020">
    <property type="term" value="C:membrane"/>
    <property type="evidence" value="ECO:0007669"/>
    <property type="project" value="InterPro"/>
</dbReference>
<dbReference type="GO" id="GO:0015097">
    <property type="term" value="F:mercury ion transmembrane transporter activity"/>
    <property type="evidence" value="ECO:0007669"/>
    <property type="project" value="InterPro"/>
</dbReference>
<keyword evidence="1" id="KW-0472">Membrane</keyword>
<name>A0A368DXZ7_9PROT</name>
<keyword evidence="1" id="KW-1133">Transmembrane helix</keyword>
<sequence length="133" mass="14333">MGIATKHIGLADKFAVSASTICAVHCIGLPFLLSVFPAIGTTLFGEEAFHVWLLWGLVPLSAFSLSLGCKKHRNFSVLLKGVLGVCVLIFTALAGHEILGEVGERYTTLLGAGLLALAHFRNFRFCRLSDCEQ</sequence>
<dbReference type="Pfam" id="PF03203">
    <property type="entry name" value="MerC"/>
    <property type="match status" value="1"/>
</dbReference>
<feature type="transmembrane region" description="Helical" evidence="1">
    <location>
        <begin position="106"/>
        <end position="123"/>
    </location>
</feature>
<organism evidence="2 3">
    <name type="scientific">PS1 clade bacterium</name>
    <dbReference type="NCBI Taxonomy" id="2175152"/>
    <lineage>
        <taxon>Bacteria</taxon>
        <taxon>Pseudomonadati</taxon>
        <taxon>Pseudomonadota</taxon>
        <taxon>Alphaproteobacteria</taxon>
        <taxon>PS1 clade</taxon>
    </lineage>
</organism>
<protein>
    <submittedName>
        <fullName evidence="2">MerC domain-containing protein</fullName>
    </submittedName>
</protein>
<dbReference type="AlphaFoldDB" id="A0A368DXZ7"/>
<keyword evidence="1" id="KW-0812">Transmembrane</keyword>
<proteinExistence type="predicted"/>
<accession>A0A368DXZ7</accession>
<dbReference type="InterPro" id="IPR004891">
    <property type="entry name" value="Mercury-R_MerC"/>
</dbReference>
<feature type="transmembrane region" description="Helical" evidence="1">
    <location>
        <begin position="21"/>
        <end position="43"/>
    </location>
</feature>
<dbReference type="Proteomes" id="UP000252132">
    <property type="component" value="Unassembled WGS sequence"/>
</dbReference>